<feature type="region of interest" description="Disordered" evidence="1">
    <location>
        <begin position="185"/>
        <end position="235"/>
    </location>
</feature>
<name>A0AA90PU66_9HELI</name>
<sequence>MEDKKETRGIYNTTFNEKKATPISVQSDLEKIEDAIIEEVVMYVKGYHNIKRDKGLGAEHIKIHLEQNSQGAITLKELLDLGKSIRAYIDKFQEPFIDKDNRKIYEWENEKGVRFRTIIDKIRGEGLHIAPLSPSNEVIITFYSDRNLNAKMRFKNPKVAKHSKMNHEENPTVGSPYPTFLSDESAKTALGDESLSSGNQHKDIVSKDNEQDKAKHYEINKPLNNEITPNRSRKR</sequence>
<comment type="caution">
    <text evidence="3">The sequence shown here is derived from an EMBL/GenBank/DDBJ whole genome shotgun (WGS) entry which is preliminary data.</text>
</comment>
<dbReference type="RefSeq" id="WP_305516924.1">
    <property type="nucleotide sequence ID" value="NZ_JAUPEV010000005.1"/>
</dbReference>
<reference evidence="2 4" key="3">
    <citation type="journal article" date="2024" name="Syst. Appl. Microbiol.">
        <title>Helicobacter cappadocius sp. nov., from lizards: The first psychrotrophic Helicobacter species.</title>
        <authorList>
            <person name="Aydin F."/>
            <person name="Tarhane S."/>
            <person name="Karakaya E."/>
            <person name="Abay S."/>
            <person name="Kayman T."/>
            <person name="Guran O."/>
            <person name="Bozkurt E."/>
            <person name="Uzum N."/>
            <person name="Avci A."/>
            <person name="Olgun K."/>
            <person name="Jablonski D."/>
            <person name="Guran C."/>
            <person name="Burcin Saticioglu I."/>
        </authorList>
    </citation>
    <scope>NUCLEOTIDE SEQUENCE [LARGE SCALE GENOMIC DNA]</scope>
    <source>
        <strain evidence="2">Faydin-H75</strain>
        <strain evidence="4">faydin-H76</strain>
    </source>
</reference>
<dbReference type="EMBL" id="JAUPEV010000005">
    <property type="protein sequence ID" value="MDO7253079.1"/>
    <property type="molecule type" value="Genomic_DNA"/>
</dbReference>
<dbReference type="Proteomes" id="UP001177258">
    <property type="component" value="Unassembled WGS sequence"/>
</dbReference>
<evidence type="ECO:0000313" key="4">
    <source>
        <dbReference type="Proteomes" id="UP001177258"/>
    </source>
</evidence>
<feature type="compositionally biased region" description="Polar residues" evidence="1">
    <location>
        <begin position="222"/>
        <end position="235"/>
    </location>
</feature>
<dbReference type="Proteomes" id="UP001240777">
    <property type="component" value="Unassembled WGS sequence"/>
</dbReference>
<evidence type="ECO:0000313" key="5">
    <source>
        <dbReference type="Proteomes" id="UP001240777"/>
    </source>
</evidence>
<organism evidence="3 4">
    <name type="scientific">Helicobacter cappadocius</name>
    <dbReference type="NCBI Taxonomy" id="3063998"/>
    <lineage>
        <taxon>Bacteria</taxon>
        <taxon>Pseudomonadati</taxon>
        <taxon>Campylobacterota</taxon>
        <taxon>Epsilonproteobacteria</taxon>
        <taxon>Campylobacterales</taxon>
        <taxon>Helicobacteraceae</taxon>
        <taxon>Helicobacter</taxon>
    </lineage>
</organism>
<dbReference type="EMBL" id="JAUYZK010000003">
    <property type="protein sequence ID" value="MDP2538795.1"/>
    <property type="molecule type" value="Genomic_DNA"/>
</dbReference>
<feature type="compositionally biased region" description="Basic and acidic residues" evidence="1">
    <location>
        <begin position="200"/>
        <end position="219"/>
    </location>
</feature>
<protein>
    <submittedName>
        <fullName evidence="3">Uncharacterized protein</fullName>
    </submittedName>
</protein>
<reference evidence="3 5" key="1">
    <citation type="submission" date="2023-07" db="EMBL/GenBank/DDBJ databases">
        <title>Unpublished Manusciprt.</title>
        <authorList>
            <person name="Aydin F."/>
            <person name="Tarhane S."/>
            <person name="Saticioglu I.B."/>
            <person name="Karakaya E."/>
            <person name="Abay S."/>
            <person name="Guran O."/>
            <person name="Bozkurt E."/>
            <person name="Uzum N."/>
            <person name="Olgun K."/>
            <person name="Jablonski D."/>
        </authorList>
    </citation>
    <scope>NUCLEOTIDE SEQUENCE</scope>
    <source>
        <strain evidence="5">faydin-H75</strain>
        <strain evidence="3">Faydin-H76</strain>
    </source>
</reference>
<keyword evidence="5" id="KW-1185">Reference proteome</keyword>
<evidence type="ECO:0000313" key="2">
    <source>
        <dbReference type="EMBL" id="MDO7253079.1"/>
    </source>
</evidence>
<gene>
    <name evidence="2" type="ORF">Q5I04_04035</name>
    <name evidence="3" type="ORF">Q5I06_03230</name>
</gene>
<dbReference type="AlphaFoldDB" id="A0AA90PU66"/>
<reference evidence="2" key="2">
    <citation type="submission" date="2023-07" db="EMBL/GenBank/DDBJ databases">
        <authorList>
            <person name="Aydin F."/>
            <person name="Tarhane S."/>
            <person name="Saticioglu I.B."/>
            <person name="Karakaya E."/>
            <person name="Abay S."/>
            <person name="Guran O."/>
            <person name="Bozkurt E."/>
            <person name="Uzum N."/>
            <person name="Olgun K."/>
            <person name="Jablonski D."/>
        </authorList>
    </citation>
    <scope>NUCLEOTIDE SEQUENCE</scope>
    <source>
        <strain evidence="2">Faydin-H75</strain>
    </source>
</reference>
<accession>A0AA90PU66</accession>
<evidence type="ECO:0000256" key="1">
    <source>
        <dbReference type="SAM" id="MobiDB-lite"/>
    </source>
</evidence>
<proteinExistence type="predicted"/>
<evidence type="ECO:0000313" key="3">
    <source>
        <dbReference type="EMBL" id="MDP2538795.1"/>
    </source>
</evidence>